<dbReference type="EMBL" id="CACVAQ010000279">
    <property type="protein sequence ID" value="CAA6819857.1"/>
    <property type="molecule type" value="Genomic_DNA"/>
</dbReference>
<dbReference type="SUPFAM" id="SSF82171">
    <property type="entry name" value="DPP6 N-terminal domain-like"/>
    <property type="match status" value="1"/>
</dbReference>
<dbReference type="InterPro" id="IPR015943">
    <property type="entry name" value="WD40/YVTN_repeat-like_dom_sf"/>
</dbReference>
<dbReference type="Gene3D" id="2.130.10.10">
    <property type="entry name" value="YVTN repeat-like/Quinoprotein amine dehydrogenase"/>
    <property type="match status" value="1"/>
</dbReference>
<name>A0A6S6TP36_9BACT</name>
<organism evidence="1">
    <name type="scientific">uncultured Aureispira sp</name>
    <dbReference type="NCBI Taxonomy" id="1331704"/>
    <lineage>
        <taxon>Bacteria</taxon>
        <taxon>Pseudomonadati</taxon>
        <taxon>Bacteroidota</taxon>
        <taxon>Saprospiria</taxon>
        <taxon>Saprospirales</taxon>
        <taxon>Saprospiraceae</taxon>
        <taxon>Aureispira</taxon>
        <taxon>environmental samples</taxon>
    </lineage>
</organism>
<sequence>AQIGPALIPIQNKESFPVGTKEFQWACIANFELSDPSNQSRIIYVDTDTKGSVYAVDNSGYLYRFSVNDFSEKWKVKLSDKHIVDLAVSPNGESIAICYNYAKTGSKKLEIRETQYGRITMKYKRVPACYQESYFVDVMENTTLYPASLVYSSDGSKLAVWFNNHGFDERECKASLEEQLVLIDPIKKVVLASRRAIPEDFGSTRCDQKHHFVFSPDGKHIYIGNCKAQIAQYRTDNLELIRTVNFGHRINAILTQKLNEKGSKKSNFPLQELAVQQNGDLITSVGRNGRIFRIEASLNSIHYITQNQGSSNGHFSFSPDWSMAMFNSNHINLWDLTSQSPILQVATPSTFDAHTTRFHPTKRALIIGTKRTLKIIAPCPISSVYIEDTFTSTGHFIAAETGFSVRGKGSIYWAYDDKIIHQKNIKEDEISTEILGYSSLSNNVQNLPKSHELRLRTDQPGMYTVFGGSSQKRTKLEILDNLLDWSSIP</sequence>
<dbReference type="AlphaFoldDB" id="A0A6S6TP36"/>
<reference evidence="1" key="1">
    <citation type="submission" date="2020-01" db="EMBL/GenBank/DDBJ databases">
        <authorList>
            <person name="Meier V. D."/>
            <person name="Meier V D."/>
        </authorList>
    </citation>
    <scope>NUCLEOTIDE SEQUENCE</scope>
    <source>
        <strain evidence="1">HLG_WM_MAG_10</strain>
    </source>
</reference>
<protein>
    <submittedName>
        <fullName evidence="1">Uncharacterized protein</fullName>
    </submittedName>
</protein>
<evidence type="ECO:0000313" key="1">
    <source>
        <dbReference type="EMBL" id="CAA6819857.1"/>
    </source>
</evidence>
<feature type="non-terminal residue" evidence="1">
    <location>
        <position position="1"/>
    </location>
</feature>
<gene>
    <name evidence="1" type="ORF">HELGO_WM17892</name>
</gene>
<proteinExistence type="predicted"/>
<accession>A0A6S6TP36</accession>